<feature type="domain" description="Formyl transferase C-terminal" evidence="7">
    <location>
        <begin position="553"/>
        <end position="656"/>
    </location>
</feature>
<gene>
    <name evidence="8" type="ORF">WG66_3545</name>
</gene>
<dbReference type="AlphaFoldDB" id="A0A0W0G5N6"/>
<dbReference type="SUPFAM" id="SSF53474">
    <property type="entry name" value="alpha/beta-Hydrolases"/>
    <property type="match status" value="1"/>
</dbReference>
<dbReference type="eggNOG" id="KOG4569">
    <property type="taxonomic scope" value="Eukaryota"/>
</dbReference>
<sequence>MAKSTKHVLTEAQKTMYASEKLMNFRWISKVLASYSPRALTSADIAPANLQVELAEIGQFTELAYSTVPITFILENLPSLIQADFPVEGYDALQGSILVSDFHGKAANLHGFTVYRRQTKQLVVSISGTSTVIQSLYDVWTSKHVHPSRKGRVHAGFWALYKGIRPFLLDSIREGLDKHEEVNELVVTGHSMGGAMSYLLMFELLQPNDIVSSEMSLKLVVFGAPRVGDTRLAQHWSQLVQSRKQRGSFHEYSVKAYNDGVPSLPPLALGYRHFTHEPLYFVHGRLYCVPSSESEYALFRVDPKLASNGRPPEHPRGGHNYYNGRDQERFIRRMNWLNDALGRKETNWQGRYRKFLDVWNHISIATNPDEKIQRGTVLAPSPLRVLAESLDLPVHLIPQKKVDFKHWKAQPFSDLSGRPPPLEHVIVTASFGRIIPLKILNLFSQDRRLNVHPSLLPQYRGAAPIQHTILNDDRETGVCIIDMLKRSEGIDAGPIWAINRVAVPDDATFPSLRDRLAVSGGQLLVTVLRDMLSRKATRTIQAELPDAKPAPPISFNDSLLNFTTMTADSIVRRHRAISHQRPLATQISGGHTVQIHDPSVVIRPPKFTPTTPGHACLSKPTKSLLVCCAEGTVLSVPFLKQEGKALLGAQAWWNGAQSLGLVKDKHISLCVDRQ</sequence>
<evidence type="ECO:0000259" key="5">
    <source>
        <dbReference type="Pfam" id="PF00551"/>
    </source>
</evidence>
<evidence type="ECO:0000313" key="8">
    <source>
        <dbReference type="EMBL" id="KTB43884.1"/>
    </source>
</evidence>
<dbReference type="PANTHER" id="PTHR11138:SF5">
    <property type="entry name" value="METHIONYL-TRNA FORMYLTRANSFERASE, MITOCHONDRIAL"/>
    <property type="match status" value="1"/>
</dbReference>
<dbReference type="InterPro" id="IPR005793">
    <property type="entry name" value="Formyl_trans_C"/>
</dbReference>
<feature type="domain" description="Fungal lipase-type" evidence="6">
    <location>
        <begin position="123"/>
        <end position="267"/>
    </location>
</feature>
<dbReference type="PANTHER" id="PTHR11138">
    <property type="entry name" value="METHIONYL-TRNA FORMYLTRANSFERASE"/>
    <property type="match status" value="1"/>
</dbReference>
<comment type="similarity">
    <text evidence="1">Belongs to the Fmt family.</text>
</comment>
<feature type="domain" description="Formyl transferase N-terminal" evidence="5">
    <location>
        <begin position="424"/>
        <end position="528"/>
    </location>
</feature>
<dbReference type="InterPro" id="IPR002376">
    <property type="entry name" value="Formyl_transf_N"/>
</dbReference>
<evidence type="ECO:0000256" key="4">
    <source>
        <dbReference type="ARBA" id="ARBA00022917"/>
    </source>
</evidence>
<keyword evidence="4" id="KW-0648">Protein biosynthesis</keyword>
<comment type="caution">
    <text evidence="8">The sequence shown here is derived from an EMBL/GenBank/DDBJ whole genome shotgun (WGS) entry which is preliminary data.</text>
</comment>
<evidence type="ECO:0000313" key="9">
    <source>
        <dbReference type="Proteomes" id="UP000054988"/>
    </source>
</evidence>
<dbReference type="InterPro" id="IPR036477">
    <property type="entry name" value="Formyl_transf_N_sf"/>
</dbReference>
<dbReference type="InterPro" id="IPR041711">
    <property type="entry name" value="Met-tRNA-FMT_N"/>
</dbReference>
<name>A0A0W0G5N6_MONRR</name>
<dbReference type="CDD" id="cd00519">
    <property type="entry name" value="Lipase_3"/>
    <property type="match status" value="1"/>
</dbReference>
<protein>
    <recommendedName>
        <fullName evidence="2">methionyl-tRNA formyltransferase</fullName>
        <ecNumber evidence="2">2.1.2.9</ecNumber>
    </recommendedName>
</protein>
<evidence type="ECO:0000256" key="1">
    <source>
        <dbReference type="ARBA" id="ARBA00010699"/>
    </source>
</evidence>
<dbReference type="GO" id="GO:0005739">
    <property type="term" value="C:mitochondrion"/>
    <property type="evidence" value="ECO:0007669"/>
    <property type="project" value="TreeGrafter"/>
</dbReference>
<dbReference type="InterPro" id="IPR002921">
    <property type="entry name" value="Fungal_lipase-type"/>
</dbReference>
<dbReference type="Pfam" id="PF01764">
    <property type="entry name" value="Lipase_3"/>
    <property type="match status" value="1"/>
</dbReference>
<dbReference type="EC" id="2.1.2.9" evidence="2"/>
<keyword evidence="3" id="KW-0808">Transferase</keyword>
<dbReference type="Pfam" id="PF02911">
    <property type="entry name" value="Formyl_trans_C"/>
    <property type="match status" value="1"/>
</dbReference>
<dbReference type="EMBL" id="LATX01001054">
    <property type="protein sequence ID" value="KTB43884.1"/>
    <property type="molecule type" value="Genomic_DNA"/>
</dbReference>
<dbReference type="GO" id="GO:0004479">
    <property type="term" value="F:methionyl-tRNA formyltransferase activity"/>
    <property type="evidence" value="ECO:0007669"/>
    <property type="project" value="UniProtKB-EC"/>
</dbReference>
<evidence type="ECO:0000259" key="7">
    <source>
        <dbReference type="Pfam" id="PF02911"/>
    </source>
</evidence>
<dbReference type="CDD" id="cd08646">
    <property type="entry name" value="FMT_core_Met-tRNA-FMT_N"/>
    <property type="match status" value="1"/>
</dbReference>
<reference evidence="8 9" key="1">
    <citation type="submission" date="2015-12" db="EMBL/GenBank/DDBJ databases">
        <title>Draft genome sequence of Moniliophthora roreri, the causal agent of frosty pod rot of cacao.</title>
        <authorList>
            <person name="Aime M.C."/>
            <person name="Diaz-Valderrama J.R."/>
            <person name="Kijpornyongpan T."/>
            <person name="Phillips-Mora W."/>
        </authorList>
    </citation>
    <scope>NUCLEOTIDE SEQUENCE [LARGE SCALE GENOMIC DNA]</scope>
    <source>
        <strain evidence="8 9">MCA 2952</strain>
    </source>
</reference>
<evidence type="ECO:0000256" key="3">
    <source>
        <dbReference type="ARBA" id="ARBA00022679"/>
    </source>
</evidence>
<proteinExistence type="inferred from homology"/>
<dbReference type="InterPro" id="IPR029058">
    <property type="entry name" value="AB_hydrolase_fold"/>
</dbReference>
<accession>A0A0W0G5N6</accession>
<dbReference type="InterPro" id="IPR011034">
    <property type="entry name" value="Formyl_transferase-like_C_sf"/>
</dbReference>
<evidence type="ECO:0000256" key="2">
    <source>
        <dbReference type="ARBA" id="ARBA00012261"/>
    </source>
</evidence>
<dbReference type="Proteomes" id="UP000054988">
    <property type="component" value="Unassembled WGS sequence"/>
</dbReference>
<dbReference type="Gene3D" id="3.40.50.12230">
    <property type="match status" value="1"/>
</dbReference>
<dbReference type="Gene3D" id="3.40.50.1820">
    <property type="entry name" value="alpha/beta hydrolase"/>
    <property type="match status" value="1"/>
</dbReference>
<dbReference type="SUPFAM" id="SSF50486">
    <property type="entry name" value="FMT C-terminal domain-like"/>
    <property type="match status" value="1"/>
</dbReference>
<organism evidence="8 9">
    <name type="scientific">Moniliophthora roreri</name>
    <name type="common">Frosty pod rot fungus</name>
    <name type="synonym">Monilia roreri</name>
    <dbReference type="NCBI Taxonomy" id="221103"/>
    <lineage>
        <taxon>Eukaryota</taxon>
        <taxon>Fungi</taxon>
        <taxon>Dikarya</taxon>
        <taxon>Basidiomycota</taxon>
        <taxon>Agaricomycotina</taxon>
        <taxon>Agaricomycetes</taxon>
        <taxon>Agaricomycetidae</taxon>
        <taxon>Agaricales</taxon>
        <taxon>Marasmiineae</taxon>
        <taxon>Marasmiaceae</taxon>
        <taxon>Moniliophthora</taxon>
    </lineage>
</organism>
<dbReference type="SUPFAM" id="SSF53328">
    <property type="entry name" value="Formyltransferase"/>
    <property type="match status" value="1"/>
</dbReference>
<dbReference type="Pfam" id="PF00551">
    <property type="entry name" value="Formyl_trans_N"/>
    <property type="match status" value="1"/>
</dbReference>
<dbReference type="GO" id="GO:0006629">
    <property type="term" value="P:lipid metabolic process"/>
    <property type="evidence" value="ECO:0007669"/>
    <property type="project" value="InterPro"/>
</dbReference>
<evidence type="ECO:0000259" key="6">
    <source>
        <dbReference type="Pfam" id="PF01764"/>
    </source>
</evidence>